<dbReference type="Proteomes" id="UP000887565">
    <property type="component" value="Unplaced"/>
</dbReference>
<dbReference type="WBParaSite" id="nRc.2.0.1.t12340-RA">
    <property type="protein sequence ID" value="nRc.2.0.1.t12340-RA"/>
    <property type="gene ID" value="nRc.2.0.1.g12340"/>
</dbReference>
<accession>A0A915IDT2</accession>
<proteinExistence type="predicted"/>
<name>A0A915IDT2_ROMCU</name>
<keyword evidence="1" id="KW-1185">Reference proteome</keyword>
<evidence type="ECO:0000313" key="1">
    <source>
        <dbReference type="Proteomes" id="UP000887565"/>
    </source>
</evidence>
<protein>
    <submittedName>
        <fullName evidence="2">Uncharacterized protein</fullName>
    </submittedName>
</protein>
<dbReference type="AlphaFoldDB" id="A0A915IDT2"/>
<organism evidence="1 2">
    <name type="scientific">Romanomermis culicivorax</name>
    <name type="common">Nematode worm</name>
    <dbReference type="NCBI Taxonomy" id="13658"/>
    <lineage>
        <taxon>Eukaryota</taxon>
        <taxon>Metazoa</taxon>
        <taxon>Ecdysozoa</taxon>
        <taxon>Nematoda</taxon>
        <taxon>Enoplea</taxon>
        <taxon>Dorylaimia</taxon>
        <taxon>Mermithida</taxon>
        <taxon>Mermithoidea</taxon>
        <taxon>Mermithidae</taxon>
        <taxon>Romanomermis</taxon>
    </lineage>
</organism>
<sequence length="178" mass="20382">MFPVTDNISIPILDFAGMMKLRSRRRRFVFGVDFGELTENAVRICVDGVIAIRNAEYSRSEVLRILHCDDIVYKWREHNAHCSIAYEWLSCIQNLCCKVRYRKSPAPKLHRKIRVMRSTEGHVPVPPFRRGRLDASQFGIDLACLLLANSVLTRYLSEERLVSPTSESLLVNEASKSG</sequence>
<reference evidence="2" key="1">
    <citation type="submission" date="2022-11" db="UniProtKB">
        <authorList>
            <consortium name="WormBaseParasite"/>
        </authorList>
    </citation>
    <scope>IDENTIFICATION</scope>
</reference>
<evidence type="ECO:0000313" key="2">
    <source>
        <dbReference type="WBParaSite" id="nRc.2.0.1.t12340-RA"/>
    </source>
</evidence>